<name>A0ABT6SZX3_9ACTN</name>
<dbReference type="Proteomes" id="UP001237105">
    <property type="component" value="Unassembled WGS sequence"/>
</dbReference>
<proteinExistence type="predicted"/>
<dbReference type="EMBL" id="JASCIS010000022">
    <property type="protein sequence ID" value="MDI3421158.1"/>
    <property type="molecule type" value="Genomic_DNA"/>
</dbReference>
<dbReference type="RefSeq" id="WP_282537114.1">
    <property type="nucleotide sequence ID" value="NZ_JASCIS010000022.1"/>
</dbReference>
<organism evidence="1 2">
    <name type="scientific">Streptomyces luteolus</name>
    <dbReference type="NCBI Taxonomy" id="3043615"/>
    <lineage>
        <taxon>Bacteria</taxon>
        <taxon>Bacillati</taxon>
        <taxon>Actinomycetota</taxon>
        <taxon>Actinomycetes</taxon>
        <taxon>Kitasatosporales</taxon>
        <taxon>Streptomycetaceae</taxon>
        <taxon>Streptomyces</taxon>
    </lineage>
</organism>
<gene>
    <name evidence="1" type="ORF">QIT00_21810</name>
</gene>
<sequence length="52" mass="5653">MRRYRGPTSQGTPPAWVEAFMRFGAGTERTLDDGAGFHNTLVRDFLAGIPGA</sequence>
<evidence type="ECO:0000313" key="2">
    <source>
        <dbReference type="Proteomes" id="UP001237105"/>
    </source>
</evidence>
<protein>
    <submittedName>
        <fullName evidence="1">Uncharacterized protein</fullName>
    </submittedName>
</protein>
<keyword evidence="2" id="KW-1185">Reference proteome</keyword>
<evidence type="ECO:0000313" key="1">
    <source>
        <dbReference type="EMBL" id="MDI3421158.1"/>
    </source>
</evidence>
<reference evidence="1 2" key="1">
    <citation type="submission" date="2023-05" db="EMBL/GenBank/DDBJ databases">
        <title>Draft genome sequence of Streptomyces sp. B-S-A12 isolated from a cave soil in Thailand.</title>
        <authorList>
            <person name="Chamroensaksri N."/>
            <person name="Muangham S."/>
        </authorList>
    </citation>
    <scope>NUCLEOTIDE SEQUENCE [LARGE SCALE GENOMIC DNA]</scope>
    <source>
        <strain evidence="1 2">B-S-A12</strain>
    </source>
</reference>
<comment type="caution">
    <text evidence="1">The sequence shown here is derived from an EMBL/GenBank/DDBJ whole genome shotgun (WGS) entry which is preliminary data.</text>
</comment>
<accession>A0ABT6SZX3</accession>